<accession>A0A0M3I5U7</accession>
<reference evidence="2" key="1">
    <citation type="submission" date="2017-02" db="UniProtKB">
        <authorList>
            <consortium name="WormBaseParasite"/>
        </authorList>
    </citation>
    <scope>IDENTIFICATION</scope>
</reference>
<name>A0A0M3I5U7_ASCLU</name>
<organism evidence="1 2">
    <name type="scientific">Ascaris lumbricoides</name>
    <name type="common">Giant roundworm</name>
    <dbReference type="NCBI Taxonomy" id="6252"/>
    <lineage>
        <taxon>Eukaryota</taxon>
        <taxon>Metazoa</taxon>
        <taxon>Ecdysozoa</taxon>
        <taxon>Nematoda</taxon>
        <taxon>Chromadorea</taxon>
        <taxon>Rhabditida</taxon>
        <taxon>Spirurina</taxon>
        <taxon>Ascaridomorpha</taxon>
        <taxon>Ascaridoidea</taxon>
        <taxon>Ascarididae</taxon>
        <taxon>Ascaris</taxon>
    </lineage>
</organism>
<keyword evidence="1" id="KW-1185">Reference proteome</keyword>
<evidence type="ECO:0000313" key="1">
    <source>
        <dbReference type="Proteomes" id="UP000036681"/>
    </source>
</evidence>
<dbReference type="AlphaFoldDB" id="A0A0M3I5U7"/>
<evidence type="ECO:0000313" key="2">
    <source>
        <dbReference type="WBParaSite" id="ALUE_0001235601-mRNA-1"/>
    </source>
</evidence>
<dbReference type="WBParaSite" id="ALUE_0001235601-mRNA-1">
    <property type="protein sequence ID" value="ALUE_0001235601-mRNA-1"/>
    <property type="gene ID" value="ALUE_0001235601"/>
</dbReference>
<proteinExistence type="predicted"/>
<dbReference type="Proteomes" id="UP000036681">
    <property type="component" value="Unplaced"/>
</dbReference>
<sequence>MERCSNATIPLIFQHRNLKEFERNVMKGINVTSQEAKKTRAKWPSAFYAKKVSVKENSKRILSSLVELAAE</sequence>
<protein>
    <submittedName>
        <fullName evidence="2">Uncharacterized protein</fullName>
    </submittedName>
</protein>